<dbReference type="SUPFAM" id="SSF46785">
    <property type="entry name" value="Winged helix' DNA-binding domain"/>
    <property type="match status" value="1"/>
</dbReference>
<gene>
    <name evidence="5" type="ORF">J4573_36805</name>
</gene>
<dbReference type="GO" id="GO:0003677">
    <property type="term" value="F:DNA binding"/>
    <property type="evidence" value="ECO:0007669"/>
    <property type="project" value="UniProtKB-KW"/>
</dbReference>
<evidence type="ECO:0000313" key="6">
    <source>
        <dbReference type="Proteomes" id="UP000669179"/>
    </source>
</evidence>
<dbReference type="PANTHER" id="PTHR43132:SF8">
    <property type="entry name" value="HTH-TYPE TRANSCRIPTIONAL REGULATOR KMTR"/>
    <property type="match status" value="1"/>
</dbReference>
<evidence type="ECO:0000256" key="1">
    <source>
        <dbReference type="ARBA" id="ARBA00023015"/>
    </source>
</evidence>
<keyword evidence="1" id="KW-0805">Transcription regulation</keyword>
<dbReference type="InterPro" id="IPR036390">
    <property type="entry name" value="WH_DNA-bd_sf"/>
</dbReference>
<keyword evidence="2" id="KW-0238">DNA-binding</keyword>
<dbReference type="SMART" id="SM00418">
    <property type="entry name" value="HTH_ARSR"/>
    <property type="match status" value="1"/>
</dbReference>
<evidence type="ECO:0000256" key="2">
    <source>
        <dbReference type="ARBA" id="ARBA00023125"/>
    </source>
</evidence>
<dbReference type="PROSITE" id="PS50987">
    <property type="entry name" value="HTH_ARSR_2"/>
    <property type="match status" value="1"/>
</dbReference>
<keyword evidence="3" id="KW-0804">Transcription</keyword>
<evidence type="ECO:0000256" key="3">
    <source>
        <dbReference type="ARBA" id="ARBA00023163"/>
    </source>
</evidence>
<dbReference type="Gene3D" id="1.10.10.10">
    <property type="entry name" value="Winged helix-like DNA-binding domain superfamily/Winged helix DNA-binding domain"/>
    <property type="match status" value="1"/>
</dbReference>
<dbReference type="GO" id="GO:0003700">
    <property type="term" value="F:DNA-binding transcription factor activity"/>
    <property type="evidence" value="ECO:0007669"/>
    <property type="project" value="InterPro"/>
</dbReference>
<accession>A0A939PHE3</accession>
<dbReference type="CDD" id="cd00090">
    <property type="entry name" value="HTH_ARSR"/>
    <property type="match status" value="1"/>
</dbReference>
<dbReference type="InterPro" id="IPR001845">
    <property type="entry name" value="HTH_ArsR_DNA-bd_dom"/>
</dbReference>
<feature type="domain" description="HTH arsR-type" evidence="4">
    <location>
        <begin position="238"/>
        <end position="327"/>
    </location>
</feature>
<organism evidence="5 6">
    <name type="scientific">Actinomadura barringtoniae</name>
    <dbReference type="NCBI Taxonomy" id="1427535"/>
    <lineage>
        <taxon>Bacteria</taxon>
        <taxon>Bacillati</taxon>
        <taxon>Actinomycetota</taxon>
        <taxon>Actinomycetes</taxon>
        <taxon>Streptosporangiales</taxon>
        <taxon>Thermomonosporaceae</taxon>
        <taxon>Actinomadura</taxon>
    </lineage>
</organism>
<dbReference type="PANTHER" id="PTHR43132">
    <property type="entry name" value="ARSENICAL RESISTANCE OPERON REPRESSOR ARSR-RELATED"/>
    <property type="match status" value="1"/>
</dbReference>
<evidence type="ECO:0000313" key="5">
    <source>
        <dbReference type="EMBL" id="MBO2452700.1"/>
    </source>
</evidence>
<dbReference type="Proteomes" id="UP000669179">
    <property type="component" value="Unassembled WGS sequence"/>
</dbReference>
<evidence type="ECO:0000259" key="4">
    <source>
        <dbReference type="PROSITE" id="PS50987"/>
    </source>
</evidence>
<name>A0A939PHE3_9ACTN</name>
<protein>
    <submittedName>
        <fullName evidence="5">Helix-turn-helix transcriptional regulator</fullName>
    </submittedName>
</protein>
<proteinExistence type="predicted"/>
<dbReference type="EMBL" id="JAGEOJ010000017">
    <property type="protein sequence ID" value="MBO2452700.1"/>
    <property type="molecule type" value="Genomic_DNA"/>
</dbReference>
<sequence length="327" mass="36203">MLRIHFTGEDLERTRLAEGPEPMWEVLLSLHKLTDGQARMVFDGWRREVHPKRASWARWLPLIAPPTGYSPDFLTPAVEAGSLEVGLDHVLSTPRRCIRMDIARLARERRPSGPTAELADGGRTGLRWLERALRDYHRVALAPFWDRIRSRVLTDLTVRREDQRRGGIERMLATLHPRARWSAPVLELPYPTSRDVHLDGRGLRIIPSFFCWGTPYALCDVDPIPALAYPVQQDLNWLADAGCRPSERALTALLGRTRATVLSIIAAEGGCSTSGLARQAGVSIASASQHATVLREAGLITSVRHGGSVIHTIRHPGQAVLEGSAAS</sequence>
<dbReference type="InterPro" id="IPR036388">
    <property type="entry name" value="WH-like_DNA-bd_sf"/>
</dbReference>
<comment type="caution">
    <text evidence="5">The sequence shown here is derived from an EMBL/GenBank/DDBJ whole genome shotgun (WGS) entry which is preliminary data.</text>
</comment>
<dbReference type="InterPro" id="IPR011991">
    <property type="entry name" value="ArsR-like_HTH"/>
</dbReference>
<dbReference type="RefSeq" id="WP_208260725.1">
    <property type="nucleotide sequence ID" value="NZ_JAGEOJ010000017.1"/>
</dbReference>
<dbReference type="AlphaFoldDB" id="A0A939PHE3"/>
<dbReference type="Pfam" id="PF12840">
    <property type="entry name" value="HTH_20"/>
    <property type="match status" value="1"/>
</dbReference>
<reference evidence="5" key="1">
    <citation type="submission" date="2021-03" db="EMBL/GenBank/DDBJ databases">
        <authorList>
            <person name="Kanchanasin P."/>
            <person name="Saeng-In P."/>
            <person name="Phongsopitanun W."/>
            <person name="Yuki M."/>
            <person name="Kudo T."/>
            <person name="Ohkuma M."/>
            <person name="Tanasupawat S."/>
        </authorList>
    </citation>
    <scope>NUCLEOTIDE SEQUENCE</scope>
    <source>
        <strain evidence="5">GKU 128</strain>
    </source>
</reference>
<keyword evidence="6" id="KW-1185">Reference proteome</keyword>
<dbReference type="InterPro" id="IPR051011">
    <property type="entry name" value="Metal_resp_trans_reg"/>
</dbReference>